<dbReference type="eggNOG" id="COG2195">
    <property type="taxonomic scope" value="Bacteria"/>
</dbReference>
<dbReference type="Gene3D" id="3.40.630.10">
    <property type="entry name" value="Zn peptidases"/>
    <property type="match status" value="1"/>
</dbReference>
<dbReference type="AlphaFoldDB" id="R1INU6"/>
<dbReference type="GO" id="GO:0004177">
    <property type="term" value="F:aminopeptidase activity"/>
    <property type="evidence" value="ECO:0007669"/>
    <property type="project" value="UniProtKB-KW"/>
</dbReference>
<keyword evidence="3" id="KW-1185">Reference proteome</keyword>
<evidence type="ECO:0000256" key="1">
    <source>
        <dbReference type="ARBA" id="ARBA00001947"/>
    </source>
</evidence>
<keyword evidence="2" id="KW-0031">Aminopeptidase</keyword>
<dbReference type="PANTHER" id="PTHR42994">
    <property type="entry name" value="PEPTIDASE T"/>
    <property type="match status" value="1"/>
</dbReference>
<organism evidence="2 3">
    <name type="scientific">Grimontia indica</name>
    <dbReference type="NCBI Taxonomy" id="1056512"/>
    <lineage>
        <taxon>Bacteria</taxon>
        <taxon>Pseudomonadati</taxon>
        <taxon>Pseudomonadota</taxon>
        <taxon>Gammaproteobacteria</taxon>
        <taxon>Vibrionales</taxon>
        <taxon>Vibrionaceae</taxon>
        <taxon>Grimontia</taxon>
    </lineage>
</organism>
<protein>
    <submittedName>
        <fullName evidence="2">Tripeptide aminopeptidase</fullName>
    </submittedName>
</protein>
<reference evidence="2 3" key="1">
    <citation type="journal article" date="2014" name="PLoS ONE">
        <title>Grimontia indica AK16(T), sp. nov., Isolated from a Seawater Sample Reports the Presence of Pathogenic Genes Similar to Vibrio Genus.</title>
        <authorList>
            <person name="Singh A."/>
            <person name="Vaidya B."/>
            <person name="Khatri I."/>
            <person name="Srinivas T.N."/>
            <person name="Subramanian S."/>
            <person name="Korpole S."/>
            <person name="Pinnaka A.K."/>
        </authorList>
    </citation>
    <scope>NUCLEOTIDE SEQUENCE [LARGE SCALE GENOMIC DNA]</scope>
    <source>
        <strain evidence="2 3">AK16</strain>
    </source>
</reference>
<accession>R1INU6</accession>
<sequence length="62" mass="6722">MKAIPMRGSYDGAVLSHKGLSCPKIFTGAHSFHSIYEYLPVKSLKAVCSVVVEVIKITAERG</sequence>
<name>R1INU6_9GAMM</name>
<keyword evidence="2" id="KW-0645">Protease</keyword>
<evidence type="ECO:0000313" key="2">
    <source>
        <dbReference type="EMBL" id="EOD77020.1"/>
    </source>
</evidence>
<comment type="caution">
    <text evidence="2">The sequence shown here is derived from an EMBL/GenBank/DDBJ whole genome shotgun (WGS) entry which is preliminary data.</text>
</comment>
<comment type="cofactor">
    <cofactor evidence="1">
        <name>Zn(2+)</name>
        <dbReference type="ChEBI" id="CHEBI:29105"/>
    </cofactor>
</comment>
<proteinExistence type="predicted"/>
<keyword evidence="2" id="KW-0378">Hydrolase</keyword>
<dbReference type="EMBL" id="ANFM02000087">
    <property type="protein sequence ID" value="EOD77020.1"/>
    <property type="molecule type" value="Genomic_DNA"/>
</dbReference>
<dbReference type="SUPFAM" id="SSF53187">
    <property type="entry name" value="Zn-dependent exopeptidases"/>
    <property type="match status" value="1"/>
</dbReference>
<dbReference type="Proteomes" id="UP000011223">
    <property type="component" value="Unassembled WGS sequence"/>
</dbReference>
<dbReference type="PANTHER" id="PTHR42994:SF1">
    <property type="entry name" value="PEPTIDASE T"/>
    <property type="match status" value="1"/>
</dbReference>
<gene>
    <name evidence="2" type="ORF">D515_04789</name>
</gene>
<evidence type="ECO:0000313" key="3">
    <source>
        <dbReference type="Proteomes" id="UP000011223"/>
    </source>
</evidence>